<evidence type="ECO:0000256" key="5">
    <source>
        <dbReference type="SAM" id="Phobius"/>
    </source>
</evidence>
<feature type="transmembrane region" description="Helical" evidence="5">
    <location>
        <begin position="117"/>
        <end position="137"/>
    </location>
</feature>
<evidence type="ECO:0000256" key="3">
    <source>
        <dbReference type="ARBA" id="ARBA00022989"/>
    </source>
</evidence>
<dbReference type="InterPro" id="IPR007829">
    <property type="entry name" value="TM2"/>
</dbReference>
<organism evidence="8 9">
    <name type="scientific">Candidatus Ornithospirochaeta stercoravium</name>
    <dbReference type="NCBI Taxonomy" id="2840897"/>
    <lineage>
        <taxon>Bacteria</taxon>
        <taxon>Pseudomonadati</taxon>
        <taxon>Spirochaetota</taxon>
        <taxon>Spirochaetia</taxon>
        <taxon>Spirochaetales</taxon>
        <taxon>Spirochaetaceae</taxon>
        <taxon>Spirochaetaceae incertae sedis</taxon>
        <taxon>Candidatus Ornithospirochaeta</taxon>
    </lineage>
</organism>
<reference evidence="8" key="1">
    <citation type="submission" date="2020-10" db="EMBL/GenBank/DDBJ databases">
        <authorList>
            <person name="Gilroy R."/>
        </authorList>
    </citation>
    <scope>NUCLEOTIDE SEQUENCE</scope>
    <source>
        <strain evidence="8">14700</strain>
    </source>
</reference>
<dbReference type="Proteomes" id="UP000810292">
    <property type="component" value="Unassembled WGS sequence"/>
</dbReference>
<name>A0A9D9NE90_9SPIO</name>
<evidence type="ECO:0000313" key="9">
    <source>
        <dbReference type="Proteomes" id="UP000810292"/>
    </source>
</evidence>
<accession>A0A9D9NE90</accession>
<feature type="transmembrane region" description="Helical" evidence="5">
    <location>
        <begin position="208"/>
        <end position="232"/>
    </location>
</feature>
<dbReference type="AlphaFoldDB" id="A0A9D9NE90"/>
<evidence type="ECO:0000256" key="4">
    <source>
        <dbReference type="ARBA" id="ARBA00023136"/>
    </source>
</evidence>
<dbReference type="EMBL" id="JADIMF010000158">
    <property type="protein sequence ID" value="MBO8470074.1"/>
    <property type="molecule type" value="Genomic_DNA"/>
</dbReference>
<comment type="caution">
    <text evidence="8">The sequence shown here is derived from an EMBL/GenBank/DDBJ whole genome shotgun (WGS) entry which is preliminary data.</text>
</comment>
<keyword evidence="4 5" id="KW-0472">Membrane</keyword>
<proteinExistence type="predicted"/>
<keyword evidence="3 5" id="KW-1133">Transmembrane helix</keyword>
<reference evidence="8" key="2">
    <citation type="journal article" date="2021" name="PeerJ">
        <title>Extensive microbial diversity within the chicken gut microbiome revealed by metagenomics and culture.</title>
        <authorList>
            <person name="Gilroy R."/>
            <person name="Ravi A."/>
            <person name="Getino M."/>
            <person name="Pursley I."/>
            <person name="Horton D.L."/>
            <person name="Alikhan N.F."/>
            <person name="Baker D."/>
            <person name="Gharbi K."/>
            <person name="Hall N."/>
            <person name="Watson M."/>
            <person name="Adriaenssens E.M."/>
            <person name="Foster-Nyarko E."/>
            <person name="Jarju S."/>
            <person name="Secka A."/>
            <person name="Antonio M."/>
            <person name="Oren A."/>
            <person name="Chaudhuri R.R."/>
            <person name="La Ragione R."/>
            <person name="Hildebrand F."/>
            <person name="Pallen M.J."/>
        </authorList>
    </citation>
    <scope>NUCLEOTIDE SEQUENCE</scope>
    <source>
        <strain evidence="8">14700</strain>
    </source>
</reference>
<dbReference type="Pfam" id="PF05154">
    <property type="entry name" value="TM2"/>
    <property type="match status" value="1"/>
</dbReference>
<evidence type="ECO:0000256" key="2">
    <source>
        <dbReference type="ARBA" id="ARBA00022692"/>
    </source>
</evidence>
<dbReference type="GO" id="GO:0016020">
    <property type="term" value="C:membrane"/>
    <property type="evidence" value="ECO:0007669"/>
    <property type="project" value="UniProtKB-SubCell"/>
</dbReference>
<keyword evidence="2 5" id="KW-0812">Transmembrane</keyword>
<evidence type="ECO:0000313" key="8">
    <source>
        <dbReference type="EMBL" id="MBO8470074.1"/>
    </source>
</evidence>
<gene>
    <name evidence="8" type="ORF">IAA72_09890</name>
</gene>
<dbReference type="Pfam" id="PF13240">
    <property type="entry name" value="Zn_Ribbon_1"/>
    <property type="match status" value="1"/>
</dbReference>
<evidence type="ECO:0000259" key="7">
    <source>
        <dbReference type="Pfam" id="PF13240"/>
    </source>
</evidence>
<comment type="subcellular location">
    <subcellularLocation>
        <location evidence="1">Membrane</location>
        <topology evidence="1">Multi-pass membrane protein</topology>
    </subcellularLocation>
</comment>
<evidence type="ECO:0000256" key="1">
    <source>
        <dbReference type="ARBA" id="ARBA00004141"/>
    </source>
</evidence>
<dbReference type="InterPro" id="IPR026870">
    <property type="entry name" value="Zinc_ribbon_dom"/>
</dbReference>
<feature type="transmembrane region" description="Helical" evidence="5">
    <location>
        <begin position="167"/>
        <end position="188"/>
    </location>
</feature>
<feature type="domain" description="Zinc-ribbon" evidence="7">
    <location>
        <begin position="51"/>
        <end position="73"/>
    </location>
</feature>
<sequence>MYIKKECPQCHCSVDIDKETCPLCGYTFSSAMEDEEKTTGSANQSTTNFNFCPNCGTKLNAISNFCPNCGCSLSNNTNNFHEQKTYSNQNSEASNNQTYETDEYTVSGQFTIPPKSGFIAGLLAFFFGALGFHNLYLRRYGQGVVQLVTTIICSQLLNGRTRSASGLLFGLIGMVVIGIWAVADFFRICNGTLLPVGRMLRTKPWQETVLFIMKILVILALVFIGVALFSLIGEI</sequence>
<protein>
    <submittedName>
        <fullName evidence="8">NINE protein</fullName>
    </submittedName>
</protein>
<feature type="domain" description="TM2" evidence="6">
    <location>
        <begin position="114"/>
        <end position="153"/>
    </location>
</feature>
<evidence type="ECO:0000259" key="6">
    <source>
        <dbReference type="Pfam" id="PF05154"/>
    </source>
</evidence>